<dbReference type="InterPro" id="IPR016621">
    <property type="entry name" value="UCP014543"/>
</dbReference>
<dbReference type="AlphaFoldDB" id="A0A7S0PRB3"/>
<feature type="region of interest" description="Disordered" evidence="1">
    <location>
        <begin position="201"/>
        <end position="224"/>
    </location>
</feature>
<proteinExistence type="predicted"/>
<dbReference type="PANTHER" id="PTHR35732:SF1">
    <property type="entry name" value="OS10G0545100 PROTEIN"/>
    <property type="match status" value="1"/>
</dbReference>
<feature type="compositionally biased region" description="Low complexity" evidence="1">
    <location>
        <begin position="1"/>
        <end position="16"/>
    </location>
</feature>
<dbReference type="EMBL" id="HBEV01012635">
    <property type="protein sequence ID" value="CAD8592429.1"/>
    <property type="molecule type" value="Transcribed_RNA"/>
</dbReference>
<feature type="region of interest" description="Disordered" evidence="1">
    <location>
        <begin position="1"/>
        <end position="48"/>
    </location>
</feature>
<evidence type="ECO:0000313" key="2">
    <source>
        <dbReference type="EMBL" id="CAD8592429.1"/>
    </source>
</evidence>
<dbReference type="PANTHER" id="PTHR35732">
    <property type="entry name" value="OS10G0545100 PROTEIN"/>
    <property type="match status" value="1"/>
</dbReference>
<dbReference type="Pfam" id="PF12646">
    <property type="entry name" value="DUF3783"/>
    <property type="match status" value="1"/>
</dbReference>
<evidence type="ECO:0000256" key="1">
    <source>
        <dbReference type="SAM" id="MobiDB-lite"/>
    </source>
</evidence>
<feature type="compositionally biased region" description="Basic and acidic residues" evidence="1">
    <location>
        <begin position="213"/>
        <end position="224"/>
    </location>
</feature>
<protein>
    <submittedName>
        <fullName evidence="2">Uncharacterized protein</fullName>
    </submittedName>
</protein>
<sequence>MAAALAQASATSRVAAPRPSAGAQRPARTSAPGRCRRVTPTTAPRRGEHARMRAEFAEIDADAETAPGGVAEGRFGPDAILLAGFDAAGTKAWRKQLDDVGADMVRLVTATQDMMSGTLGEALETVQADAAAVATAPDVPRMMFFSGMVGGEIMQLVDLWTQMDVGGCIFACAVPNNWDGRLDELVVEISEDHQMMMEREATGQGVPEEEEFTEYKAESVKNRA</sequence>
<accession>A0A7S0PRB3</accession>
<name>A0A7S0PRB3_MICPS</name>
<reference evidence="2" key="1">
    <citation type="submission" date="2021-01" db="EMBL/GenBank/DDBJ databases">
        <authorList>
            <person name="Corre E."/>
            <person name="Pelletier E."/>
            <person name="Niang G."/>
            <person name="Scheremetjew M."/>
            <person name="Finn R."/>
            <person name="Kale V."/>
            <person name="Holt S."/>
            <person name="Cochrane G."/>
            <person name="Meng A."/>
            <person name="Brown T."/>
            <person name="Cohen L."/>
        </authorList>
    </citation>
    <scope>NUCLEOTIDE SEQUENCE</scope>
    <source>
        <strain evidence="2">CCMP494</strain>
    </source>
</reference>
<organism evidence="2">
    <name type="scientific">Micromonas pusilla</name>
    <name type="common">Picoplanktonic green alga</name>
    <name type="synonym">Chromulina pusilla</name>
    <dbReference type="NCBI Taxonomy" id="38833"/>
    <lineage>
        <taxon>Eukaryota</taxon>
        <taxon>Viridiplantae</taxon>
        <taxon>Chlorophyta</taxon>
        <taxon>Mamiellophyceae</taxon>
        <taxon>Mamiellales</taxon>
        <taxon>Mamiellaceae</taxon>
        <taxon>Micromonas</taxon>
    </lineage>
</organism>
<gene>
    <name evidence="2" type="ORF">MSP1404_LOCUS9833</name>
</gene>